<proteinExistence type="predicted"/>
<name>A0A8C0I575_BALMU</name>
<protein>
    <submittedName>
        <fullName evidence="1">Uncharacterized protein</fullName>
    </submittedName>
</protein>
<evidence type="ECO:0000313" key="1">
    <source>
        <dbReference type="Ensembl" id="ENSBMSP00010025926.1"/>
    </source>
</evidence>
<reference evidence="1" key="1">
    <citation type="submission" date="2023-09" db="UniProtKB">
        <authorList>
            <consortium name="Ensembl"/>
        </authorList>
    </citation>
    <scope>IDENTIFICATION</scope>
</reference>
<organism evidence="1">
    <name type="scientific">Balaenoptera musculus</name>
    <name type="common">Blue whale</name>
    <dbReference type="NCBI Taxonomy" id="9771"/>
    <lineage>
        <taxon>Eukaryota</taxon>
        <taxon>Metazoa</taxon>
        <taxon>Chordata</taxon>
        <taxon>Craniata</taxon>
        <taxon>Vertebrata</taxon>
        <taxon>Euteleostomi</taxon>
        <taxon>Mammalia</taxon>
        <taxon>Eutheria</taxon>
        <taxon>Laurasiatheria</taxon>
        <taxon>Artiodactyla</taxon>
        <taxon>Whippomorpha</taxon>
        <taxon>Cetacea</taxon>
        <taxon>Mysticeti</taxon>
        <taxon>Balaenopteridae</taxon>
        <taxon>Balaenoptera</taxon>
    </lineage>
</organism>
<sequence>NNQKGYIMQKSLRNLKSIIYCEAMSLCVCVCPHFLGAKPKANHMAPTPILEAHVAMLTWVTVYRILP</sequence>
<dbReference type="AlphaFoldDB" id="A0A8C0I575"/>
<dbReference type="Ensembl" id="ENSBMST00010028539.1">
    <property type="protein sequence ID" value="ENSBMSP00010025926.1"/>
    <property type="gene ID" value="ENSBMSG00010018840.1"/>
</dbReference>
<accession>A0A8C0I575</accession>